<evidence type="ECO:0000313" key="2">
    <source>
        <dbReference type="Proteomes" id="UP000183287"/>
    </source>
</evidence>
<gene>
    <name evidence="1" type="ORF">SAMN05421863_101572</name>
</gene>
<keyword evidence="2" id="KW-1185">Reference proteome</keyword>
<sequence length="141" mass="15382">MNIFQKITVAAIVATFPQVSALSKNDLPAELLQMPLITGASVSADWGTLSPGKTLALRYTEESKIRTIAFGGQPGQEVIKKIQSDDFKGRSIIIAVDFFFWDSTLPEINHSIKALERMINEASSLSLPIVLGEIPELLPGR</sequence>
<reference evidence="2" key="1">
    <citation type="submission" date="2016-10" db="EMBL/GenBank/DDBJ databases">
        <authorList>
            <person name="Varghese N."/>
            <person name="Submissions S."/>
        </authorList>
    </citation>
    <scope>NUCLEOTIDE SEQUENCE [LARGE SCALE GENOMIC DNA]</scope>
    <source>
        <strain evidence="2">Nm44</strain>
    </source>
</reference>
<evidence type="ECO:0000313" key="1">
    <source>
        <dbReference type="EMBL" id="SFM16690.1"/>
    </source>
</evidence>
<accession>A0A1I4NMW0</accession>
<dbReference type="EMBL" id="FOUB01000015">
    <property type="protein sequence ID" value="SFM16690.1"/>
    <property type="molecule type" value="Genomic_DNA"/>
</dbReference>
<proteinExistence type="predicted"/>
<dbReference type="Proteomes" id="UP000183287">
    <property type="component" value="Unassembled WGS sequence"/>
</dbReference>
<protein>
    <submittedName>
        <fullName evidence="1">Uncharacterized protein</fullName>
    </submittedName>
</protein>
<organism evidence="1 2">
    <name type="scientific">Nitrosomonas communis</name>
    <dbReference type="NCBI Taxonomy" id="44574"/>
    <lineage>
        <taxon>Bacteria</taxon>
        <taxon>Pseudomonadati</taxon>
        <taxon>Pseudomonadota</taxon>
        <taxon>Betaproteobacteria</taxon>
        <taxon>Nitrosomonadales</taxon>
        <taxon>Nitrosomonadaceae</taxon>
        <taxon>Nitrosomonas</taxon>
    </lineage>
</organism>
<name>A0A1I4NMW0_9PROT</name>
<dbReference type="AlphaFoldDB" id="A0A1I4NMW0"/>
<dbReference type="RefSeq" id="WP_074905072.1">
    <property type="nucleotide sequence ID" value="NZ_FOUB01000015.1"/>
</dbReference>